<accession>A0A0Q2QFR2</accession>
<feature type="domain" description="Mce/MlaD" evidence="1">
    <location>
        <begin position="36"/>
        <end position="113"/>
    </location>
</feature>
<comment type="caution">
    <text evidence="3">The sequence shown here is derived from an EMBL/GenBank/DDBJ whole genome shotgun (WGS) entry which is preliminary data.</text>
</comment>
<evidence type="ECO:0000259" key="1">
    <source>
        <dbReference type="Pfam" id="PF02470"/>
    </source>
</evidence>
<protein>
    <submittedName>
        <fullName evidence="3">Mammalian cell entry protein</fullName>
    </submittedName>
</protein>
<name>A0A0Q2QFR2_MYCGO</name>
<dbReference type="Pfam" id="PF11887">
    <property type="entry name" value="Mce4_CUP1"/>
    <property type="match status" value="1"/>
</dbReference>
<dbReference type="InterPro" id="IPR024516">
    <property type="entry name" value="Mce_C"/>
</dbReference>
<dbReference type="InterPro" id="IPR005693">
    <property type="entry name" value="Mce"/>
</dbReference>
<dbReference type="STRING" id="1778.A9W97_23530"/>
<dbReference type="AlphaFoldDB" id="A0A0Q2QFR2"/>
<feature type="domain" description="Mammalian cell entry C-terminal" evidence="2">
    <location>
        <begin position="120"/>
        <end position="293"/>
    </location>
</feature>
<dbReference type="EMBL" id="LKTM01000190">
    <property type="protein sequence ID" value="KQH78621.1"/>
    <property type="molecule type" value="Genomic_DNA"/>
</dbReference>
<gene>
    <name evidence="3" type="ORF">AO501_12305</name>
</gene>
<dbReference type="InterPro" id="IPR003399">
    <property type="entry name" value="Mce/MlaD"/>
</dbReference>
<dbReference type="PANTHER" id="PTHR33371:SF17">
    <property type="entry name" value="MCE-FAMILY PROTEIN MCE1B"/>
    <property type="match status" value="1"/>
</dbReference>
<evidence type="ECO:0000259" key="2">
    <source>
        <dbReference type="Pfam" id="PF11887"/>
    </source>
</evidence>
<evidence type="ECO:0000313" key="3">
    <source>
        <dbReference type="EMBL" id="KQH78621.1"/>
    </source>
</evidence>
<dbReference type="GO" id="GO:0005576">
    <property type="term" value="C:extracellular region"/>
    <property type="evidence" value="ECO:0007669"/>
    <property type="project" value="TreeGrafter"/>
</dbReference>
<evidence type="ECO:0000313" key="4">
    <source>
        <dbReference type="Proteomes" id="UP000051677"/>
    </source>
</evidence>
<dbReference type="PANTHER" id="PTHR33371">
    <property type="entry name" value="INTERMEMBRANE PHOSPHOLIPID TRANSPORT SYSTEM BINDING PROTEIN MLAD-RELATED"/>
    <property type="match status" value="1"/>
</dbReference>
<dbReference type="RefSeq" id="WP_055578512.1">
    <property type="nucleotide sequence ID" value="NZ_LKTM01000190.1"/>
</dbReference>
<dbReference type="NCBIfam" id="TIGR00996">
    <property type="entry name" value="Mtu_fam_mce"/>
    <property type="match status" value="1"/>
</dbReference>
<organism evidence="3 4">
    <name type="scientific">Mycobacterium gordonae</name>
    <dbReference type="NCBI Taxonomy" id="1778"/>
    <lineage>
        <taxon>Bacteria</taxon>
        <taxon>Bacillati</taxon>
        <taxon>Actinomycetota</taxon>
        <taxon>Actinomycetes</taxon>
        <taxon>Mycobacteriales</taxon>
        <taxon>Mycobacteriaceae</taxon>
        <taxon>Mycobacterium</taxon>
    </lineage>
</organism>
<dbReference type="Proteomes" id="UP000051677">
    <property type="component" value="Unassembled WGS sequence"/>
</dbReference>
<dbReference type="GO" id="GO:0051701">
    <property type="term" value="P:biological process involved in interaction with host"/>
    <property type="evidence" value="ECO:0007669"/>
    <property type="project" value="TreeGrafter"/>
</dbReference>
<dbReference type="OrthoDB" id="338143at2"/>
<reference evidence="3 4" key="1">
    <citation type="submission" date="2015-10" db="EMBL/GenBank/DDBJ databases">
        <title>Mycobacterium gordonae draft genome assembly.</title>
        <authorList>
            <person name="Ustinova V."/>
            <person name="Smirnova T."/>
            <person name="Blagodatskikh K."/>
            <person name="Varlamov D."/>
            <person name="Larionova E."/>
            <person name="Chernousova L."/>
        </authorList>
    </citation>
    <scope>NUCLEOTIDE SEQUENCE [LARGE SCALE GENOMIC DNA]</scope>
    <source>
        <strain evidence="3 4">CTRI 14-8773</strain>
    </source>
</reference>
<dbReference type="InterPro" id="IPR052336">
    <property type="entry name" value="MlaD_Phospholipid_Transporter"/>
</dbReference>
<sequence length="346" mass="37667">MKITGSAIKLGIVSLVLFLIVVSIVVVFAQMRFTSTNTYSAEFANGSGLKDGQFVRASGVEIGKVKSVNLIDGGNRVRVDFAIDRSIQLYQSTTAQIRYLDLLGNRFVELKRGMGDGADQILPAGGLIPLSRTSPALDLDALIGGFKPLFKALEPDKVNTIASAIVTVFQGQGGTINDILDQTAQLTSHIAERDQAIGEVVKNLNIVLDTTVRHRQEFDETVDNFERLITGLSNHADPLAAGLANISNVAGTVSELLADNRALLHKEINYLQAFQQPLIDQRDQLSDLIHKTPTALNLIGRSIGLYGDWVNFYVCDLSIRWNGLQGGGPVRTVRIWKQPTGRCTPQ</sequence>
<dbReference type="Pfam" id="PF02470">
    <property type="entry name" value="MlaD"/>
    <property type="match status" value="1"/>
</dbReference>
<proteinExistence type="predicted"/>